<reference evidence="2 3" key="1">
    <citation type="submission" date="2020-09" db="EMBL/GenBank/DDBJ databases">
        <title>De no assembly of potato wild relative species, Solanum commersonii.</title>
        <authorList>
            <person name="Cho K."/>
        </authorList>
    </citation>
    <scope>NUCLEOTIDE SEQUENCE [LARGE SCALE GENOMIC DNA]</scope>
    <source>
        <strain evidence="2">LZ3.2</strain>
        <tissue evidence="2">Leaf</tissue>
    </source>
</reference>
<comment type="caution">
    <text evidence="2">The sequence shown here is derived from an EMBL/GenBank/DDBJ whole genome shotgun (WGS) entry which is preliminary data.</text>
</comment>
<dbReference type="AlphaFoldDB" id="A0A9J5XPW8"/>
<feature type="compositionally biased region" description="Basic and acidic residues" evidence="1">
    <location>
        <begin position="1"/>
        <end position="19"/>
    </location>
</feature>
<sequence length="103" mass="12276">ANIKEVESQKENNDEHNIEETTQDSGMTVETFFDNQSFLQQKEMHMDMNYKKDLEALTSEIEEGWKHLKKKKGKRKNNEDTNQKMMDLNIENNDVNEDKDHEQ</sequence>
<accession>A0A9J5XPW8</accession>
<evidence type="ECO:0000256" key="1">
    <source>
        <dbReference type="SAM" id="MobiDB-lite"/>
    </source>
</evidence>
<feature type="region of interest" description="Disordered" evidence="1">
    <location>
        <begin position="1"/>
        <end position="26"/>
    </location>
</feature>
<feature type="non-terminal residue" evidence="2">
    <location>
        <position position="1"/>
    </location>
</feature>
<protein>
    <submittedName>
        <fullName evidence="2">Uncharacterized protein</fullName>
    </submittedName>
</protein>
<proteinExistence type="predicted"/>
<dbReference type="EMBL" id="JACXVP010000008">
    <property type="protein sequence ID" value="KAG5590315.1"/>
    <property type="molecule type" value="Genomic_DNA"/>
</dbReference>
<feature type="region of interest" description="Disordered" evidence="1">
    <location>
        <begin position="66"/>
        <end position="103"/>
    </location>
</feature>
<evidence type="ECO:0000313" key="2">
    <source>
        <dbReference type="EMBL" id="KAG5590315.1"/>
    </source>
</evidence>
<organism evidence="2 3">
    <name type="scientific">Solanum commersonii</name>
    <name type="common">Commerson's wild potato</name>
    <name type="synonym">Commerson's nightshade</name>
    <dbReference type="NCBI Taxonomy" id="4109"/>
    <lineage>
        <taxon>Eukaryota</taxon>
        <taxon>Viridiplantae</taxon>
        <taxon>Streptophyta</taxon>
        <taxon>Embryophyta</taxon>
        <taxon>Tracheophyta</taxon>
        <taxon>Spermatophyta</taxon>
        <taxon>Magnoliopsida</taxon>
        <taxon>eudicotyledons</taxon>
        <taxon>Gunneridae</taxon>
        <taxon>Pentapetalae</taxon>
        <taxon>asterids</taxon>
        <taxon>lamiids</taxon>
        <taxon>Solanales</taxon>
        <taxon>Solanaceae</taxon>
        <taxon>Solanoideae</taxon>
        <taxon>Solaneae</taxon>
        <taxon>Solanum</taxon>
    </lineage>
</organism>
<evidence type="ECO:0000313" key="3">
    <source>
        <dbReference type="Proteomes" id="UP000824120"/>
    </source>
</evidence>
<keyword evidence="3" id="KW-1185">Reference proteome</keyword>
<dbReference type="Proteomes" id="UP000824120">
    <property type="component" value="Chromosome 8"/>
</dbReference>
<gene>
    <name evidence="2" type="ORF">H5410_040829</name>
</gene>
<name>A0A9J5XPW8_SOLCO</name>